<dbReference type="InterPro" id="IPR002213">
    <property type="entry name" value="UDP_glucos_trans"/>
</dbReference>
<dbReference type="PROSITE" id="PS00375">
    <property type="entry name" value="UDPGT"/>
    <property type="match status" value="1"/>
</dbReference>
<protein>
    <recommendedName>
        <fullName evidence="4">Glycosyltransferase</fullName>
        <ecNumber evidence="4">2.4.1.-</ecNumber>
    </recommendedName>
</protein>
<gene>
    <name evidence="6" type="ORF">RJ641_027173</name>
</gene>
<dbReference type="FunFam" id="3.40.50.2000:FF:000238">
    <property type="entry name" value="Glycosyltransferase"/>
    <property type="match status" value="1"/>
</dbReference>
<dbReference type="PANTHER" id="PTHR48044:SF22">
    <property type="entry name" value="GLYCOSYLTRANSFERASE"/>
    <property type="match status" value="1"/>
</dbReference>
<dbReference type="GO" id="GO:0050404">
    <property type="term" value="F:zeatin O-beta-D-xylosyltransferase activity"/>
    <property type="evidence" value="ECO:0007669"/>
    <property type="project" value="UniProtKB-ARBA"/>
</dbReference>
<keyword evidence="2 3" id="KW-0808">Transferase</keyword>
<dbReference type="SUPFAM" id="SSF53756">
    <property type="entry name" value="UDP-Glycosyltransferase/glycogen phosphorylase"/>
    <property type="match status" value="1"/>
</dbReference>
<evidence type="ECO:0000313" key="7">
    <source>
        <dbReference type="Proteomes" id="UP001370490"/>
    </source>
</evidence>
<dbReference type="CDD" id="cd03784">
    <property type="entry name" value="GT1_Gtf-like"/>
    <property type="match status" value="1"/>
</dbReference>
<dbReference type="FunFam" id="3.40.50.2000:FF:000060">
    <property type="entry name" value="Glycosyltransferase"/>
    <property type="match status" value="1"/>
</dbReference>
<dbReference type="EMBL" id="JBAMMX010000004">
    <property type="protein sequence ID" value="KAK6941796.1"/>
    <property type="molecule type" value="Genomic_DNA"/>
</dbReference>
<dbReference type="PANTHER" id="PTHR48044">
    <property type="entry name" value="GLYCOSYLTRANSFERASE"/>
    <property type="match status" value="1"/>
</dbReference>
<dbReference type="Pfam" id="PF26168">
    <property type="entry name" value="Glyco_transf_N"/>
    <property type="match status" value="1"/>
</dbReference>
<evidence type="ECO:0000256" key="2">
    <source>
        <dbReference type="ARBA" id="ARBA00022679"/>
    </source>
</evidence>
<dbReference type="Pfam" id="PF00201">
    <property type="entry name" value="UDPGT"/>
    <property type="match status" value="1"/>
</dbReference>
<dbReference type="Proteomes" id="UP001370490">
    <property type="component" value="Unassembled WGS sequence"/>
</dbReference>
<dbReference type="InterPro" id="IPR058980">
    <property type="entry name" value="Glyco_transf_N"/>
</dbReference>
<comment type="caution">
    <text evidence="6">The sequence shown here is derived from an EMBL/GenBank/DDBJ whole genome shotgun (WGS) entry which is preliminary data.</text>
</comment>
<organism evidence="6 7">
    <name type="scientific">Dillenia turbinata</name>
    <dbReference type="NCBI Taxonomy" id="194707"/>
    <lineage>
        <taxon>Eukaryota</taxon>
        <taxon>Viridiplantae</taxon>
        <taxon>Streptophyta</taxon>
        <taxon>Embryophyta</taxon>
        <taxon>Tracheophyta</taxon>
        <taxon>Spermatophyta</taxon>
        <taxon>Magnoliopsida</taxon>
        <taxon>eudicotyledons</taxon>
        <taxon>Gunneridae</taxon>
        <taxon>Pentapetalae</taxon>
        <taxon>Dilleniales</taxon>
        <taxon>Dilleniaceae</taxon>
        <taxon>Dillenia</taxon>
    </lineage>
</organism>
<dbReference type="EC" id="2.4.1.-" evidence="4"/>
<dbReference type="AlphaFoldDB" id="A0AAN8W4Z4"/>
<evidence type="ECO:0000259" key="5">
    <source>
        <dbReference type="Pfam" id="PF26168"/>
    </source>
</evidence>
<keyword evidence="7" id="KW-1185">Reference proteome</keyword>
<name>A0AAN8W4Z4_9MAGN</name>
<feature type="domain" description="Glycosyltransferase N-terminal" evidence="5">
    <location>
        <begin position="21"/>
        <end position="254"/>
    </location>
</feature>
<evidence type="ECO:0000313" key="6">
    <source>
        <dbReference type="EMBL" id="KAK6941796.1"/>
    </source>
</evidence>
<sequence length="485" mass="55475">MGNNHQGRNDKNKALQHHREAVVVVPFPAQGHLNQAIHLSRILSSYNLPVHYVGTSVHNRQARERVHGWDPHSAPNLHFHDFQVPFFPSPPPNPNSDTKFPSHLLPSFNASSHVREPVATLLRSLSARFKRVVVIYDTLMASVVQDVVYLHNAEPYALHSVSAFTLFLYIWESMGKPFDIDDGMYSREWNIPSIEGCFSCEFLNFMAGQYDFAKLHRGKLYNTSRVIEAPYIDLLPREEVNGRKTQWAIGPLNPVNISQGMRPNDEKQRNRCLKWLDKQNPNSVIFISFGSTTCMPDEQILELAIGLLKSEQKFIWVLRDADRGNVFERENEENYVERVFELPKGYEESVKDRGLVVREWAPQLEILAHPSTGGFMSHCGWNSCMEAISNGVPIAAWPMHSDQPRNTVLVTQVLKIGVVVRDWDNREEIVRSWSIENVVRKLMASKEGDDMRKRAEKLGFDVRRSVEDGGVSRLELDSFVAHISR</sequence>
<dbReference type="GO" id="GO:0009690">
    <property type="term" value="P:cytokinin metabolic process"/>
    <property type="evidence" value="ECO:0007669"/>
    <property type="project" value="UniProtKB-ARBA"/>
</dbReference>
<keyword evidence="3" id="KW-0328">Glycosyltransferase</keyword>
<evidence type="ECO:0000256" key="4">
    <source>
        <dbReference type="RuleBase" id="RU362057"/>
    </source>
</evidence>
<comment type="similarity">
    <text evidence="1 3">Belongs to the UDP-glycosyltransferase family.</text>
</comment>
<proteinExistence type="inferred from homology"/>
<evidence type="ECO:0000256" key="3">
    <source>
        <dbReference type="RuleBase" id="RU003718"/>
    </source>
</evidence>
<dbReference type="InterPro" id="IPR035595">
    <property type="entry name" value="UDP_glycos_trans_CS"/>
</dbReference>
<reference evidence="6 7" key="1">
    <citation type="submission" date="2023-12" db="EMBL/GenBank/DDBJ databases">
        <title>A high-quality genome assembly for Dillenia turbinata (Dilleniales).</title>
        <authorList>
            <person name="Chanderbali A."/>
        </authorList>
    </citation>
    <scope>NUCLEOTIDE SEQUENCE [LARGE SCALE GENOMIC DNA]</scope>
    <source>
        <strain evidence="6">LSX21</strain>
        <tissue evidence="6">Leaf</tissue>
    </source>
</reference>
<evidence type="ECO:0000256" key="1">
    <source>
        <dbReference type="ARBA" id="ARBA00009995"/>
    </source>
</evidence>
<dbReference type="Gene3D" id="3.40.50.2000">
    <property type="entry name" value="Glycogen Phosphorylase B"/>
    <property type="match status" value="2"/>
</dbReference>
<accession>A0AAN8W4Z4</accession>